<organism evidence="8 10">
    <name type="scientific">Ustilago bromivora</name>
    <dbReference type="NCBI Taxonomy" id="307758"/>
    <lineage>
        <taxon>Eukaryota</taxon>
        <taxon>Fungi</taxon>
        <taxon>Dikarya</taxon>
        <taxon>Basidiomycota</taxon>
        <taxon>Ustilaginomycotina</taxon>
        <taxon>Ustilaginomycetes</taxon>
        <taxon>Ustilaginales</taxon>
        <taxon>Ustilaginaceae</taxon>
        <taxon>Ustilago</taxon>
    </lineage>
</organism>
<feature type="compositionally biased region" description="Basic and acidic residues" evidence="6">
    <location>
        <begin position="318"/>
        <end position="329"/>
    </location>
</feature>
<sequence>MPPKRGKGPIRRHHAFHGVVMVCGWLLPPLAVLIRFGVGLDLFINIICTIAGYIPGHVHNFWIQNIRNNKNSRHSPSWAIRYGLVKDYRVKRTANGWSDRYGDSAKDWQNQEVIVDPITGETRRDPESARKTDNVRAGSHFLSPWADNVDDSPRAEREDPSDPYAEERRQNAGRPGNVSRDPITGAIMDDSRGGGTDSLSRTSSRRSLGSRYAERYGIGTEASSRSSLSYANDGRENHNNNNNNSSSRWGRSNSSKSKKKDRWAREAEALGHPSQQHSYGSDNYSFDNNSRNYGNNNGNSNGNSNDNGNGGAGNRSSRIRDPLADRHDF</sequence>
<reference evidence="10" key="2">
    <citation type="submission" date="2016-04" db="EMBL/GenBank/DDBJ databases">
        <authorList>
            <person name="Guldener U."/>
            <person name="Guldener U."/>
        </authorList>
    </citation>
    <scope>NUCLEOTIDE SEQUENCE [LARGE SCALE GENOMIC DNA]</scope>
    <source>
        <strain evidence="10">UB2112</strain>
    </source>
</reference>
<dbReference type="EMBL" id="ULHB01000033">
    <property type="protein sequence ID" value="SYW78043.1"/>
    <property type="molecule type" value="Genomic_DNA"/>
</dbReference>
<evidence type="ECO:0000313" key="9">
    <source>
        <dbReference type="EMBL" id="SYW78043.1"/>
    </source>
</evidence>
<keyword evidence="3 7" id="KW-0812">Transmembrane</keyword>
<feature type="compositionally biased region" description="Polar residues" evidence="6">
    <location>
        <begin position="273"/>
        <end position="287"/>
    </location>
</feature>
<reference evidence="8" key="1">
    <citation type="submission" date="2016-04" db="EMBL/GenBank/DDBJ databases">
        <authorList>
            <person name="Evans L.H."/>
            <person name="Alamgir A."/>
            <person name="Owens N."/>
            <person name="Weber N.D."/>
            <person name="Virtaneva K."/>
            <person name="Barbian K."/>
            <person name="Babar A."/>
            <person name="Rosenke K."/>
        </authorList>
    </citation>
    <scope>NUCLEOTIDE SEQUENCE</scope>
    <source>
        <strain evidence="8">UB2112</strain>
    </source>
</reference>
<keyword evidence="5 7" id="KW-0472">Membrane</keyword>
<name>A0A1K0HAW6_9BASI</name>
<feature type="transmembrane region" description="Helical" evidence="7">
    <location>
        <begin position="42"/>
        <end position="63"/>
    </location>
</feature>
<dbReference type="OrthoDB" id="2152119at2759"/>
<evidence type="ECO:0000313" key="11">
    <source>
        <dbReference type="Proteomes" id="UP000658997"/>
    </source>
</evidence>
<dbReference type="Pfam" id="PF01679">
    <property type="entry name" value="Pmp3"/>
    <property type="match status" value="1"/>
</dbReference>
<evidence type="ECO:0000256" key="2">
    <source>
        <dbReference type="ARBA" id="ARBA00009530"/>
    </source>
</evidence>
<dbReference type="AlphaFoldDB" id="A0A1K0HAW6"/>
<evidence type="ECO:0000256" key="1">
    <source>
        <dbReference type="ARBA" id="ARBA00004370"/>
    </source>
</evidence>
<evidence type="ECO:0000313" key="8">
    <source>
        <dbReference type="EMBL" id="SAM81201.1"/>
    </source>
</evidence>
<reference evidence="9" key="3">
    <citation type="submission" date="2018-08" db="EMBL/GenBank/DDBJ databases">
        <authorList>
            <person name="Guldener U."/>
        </authorList>
    </citation>
    <scope>NUCLEOTIDE SEQUENCE</scope>
    <source>
        <strain evidence="9">UB2</strain>
    </source>
</reference>
<dbReference type="GO" id="GO:0016020">
    <property type="term" value="C:membrane"/>
    <property type="evidence" value="ECO:0007669"/>
    <property type="project" value="UniProtKB-SubCell"/>
</dbReference>
<dbReference type="Proteomes" id="UP000179920">
    <property type="component" value="Chromosome IV"/>
</dbReference>
<proteinExistence type="inferred from homology"/>
<feature type="compositionally biased region" description="Low complexity" evidence="6">
    <location>
        <begin position="197"/>
        <end position="211"/>
    </location>
</feature>
<feature type="compositionally biased region" description="Basic and acidic residues" evidence="6">
    <location>
        <begin position="121"/>
        <end position="134"/>
    </location>
</feature>
<dbReference type="Proteomes" id="UP000658997">
    <property type="component" value="Unassembled WGS sequence"/>
</dbReference>
<comment type="subcellular location">
    <subcellularLocation>
        <location evidence="1">Membrane</location>
    </subcellularLocation>
</comment>
<feature type="compositionally biased region" description="Basic and acidic residues" evidence="6">
    <location>
        <begin position="151"/>
        <end position="170"/>
    </location>
</feature>
<feature type="region of interest" description="Disordered" evidence="6">
    <location>
        <begin position="112"/>
        <end position="329"/>
    </location>
</feature>
<evidence type="ECO:0000256" key="4">
    <source>
        <dbReference type="ARBA" id="ARBA00022989"/>
    </source>
</evidence>
<evidence type="ECO:0000256" key="3">
    <source>
        <dbReference type="ARBA" id="ARBA00022692"/>
    </source>
</evidence>
<keyword evidence="11" id="KW-1185">Reference proteome</keyword>
<evidence type="ECO:0000313" key="10">
    <source>
        <dbReference type="Proteomes" id="UP000179920"/>
    </source>
</evidence>
<dbReference type="EMBL" id="LT558120">
    <property type="protein sequence ID" value="SAM81201.1"/>
    <property type="molecule type" value="Genomic_DNA"/>
</dbReference>
<accession>A0A1K0HAW6</accession>
<evidence type="ECO:0000256" key="5">
    <source>
        <dbReference type="ARBA" id="ARBA00023136"/>
    </source>
</evidence>
<feature type="transmembrane region" description="Helical" evidence="7">
    <location>
        <begin position="15"/>
        <end position="36"/>
    </location>
</feature>
<evidence type="ECO:0000256" key="6">
    <source>
        <dbReference type="SAM" id="MobiDB-lite"/>
    </source>
</evidence>
<dbReference type="InterPro" id="IPR000612">
    <property type="entry name" value="PMP3"/>
</dbReference>
<keyword evidence="4 7" id="KW-1133">Transmembrane helix</keyword>
<feature type="compositionally biased region" description="Polar residues" evidence="6">
    <location>
        <begin position="221"/>
        <end position="230"/>
    </location>
</feature>
<dbReference type="PANTHER" id="PTHR21659">
    <property type="entry name" value="HYDROPHOBIC PROTEIN RCI2 LOW TEMPERATURE AND SALT RESPONSIVE PROTEIN LTI6 -RELATED"/>
    <property type="match status" value="1"/>
</dbReference>
<protein>
    <submittedName>
        <fullName evidence="8">Uncharacterized protein</fullName>
    </submittedName>
</protein>
<feature type="compositionally biased region" description="Low complexity" evidence="6">
    <location>
        <begin position="239"/>
        <end position="255"/>
    </location>
</feature>
<gene>
    <name evidence="9" type="ORF">UBRO2_02235</name>
    <name evidence="8" type="ORF">UBRO_02791</name>
</gene>
<comment type="similarity">
    <text evidence="2">Belongs to the UPF0057 (PMP3) family.</text>
</comment>
<evidence type="ECO:0000256" key="7">
    <source>
        <dbReference type="SAM" id="Phobius"/>
    </source>
</evidence>
<feature type="compositionally biased region" description="Low complexity" evidence="6">
    <location>
        <begin position="288"/>
        <end position="307"/>
    </location>
</feature>
<dbReference type="PANTHER" id="PTHR21659:SF63">
    <property type="entry name" value="PLASMA MEMBRANE PROTEOLIPID PMP3"/>
    <property type="match status" value="1"/>
</dbReference>